<reference evidence="3" key="1">
    <citation type="submission" date="2023-03" db="EMBL/GenBank/DDBJ databases">
        <title>Massive genome expansion in bonnet fungi (Mycena s.s.) driven by repeated elements and novel gene families across ecological guilds.</title>
        <authorList>
            <consortium name="Lawrence Berkeley National Laboratory"/>
            <person name="Harder C.B."/>
            <person name="Miyauchi S."/>
            <person name="Viragh M."/>
            <person name="Kuo A."/>
            <person name="Thoen E."/>
            <person name="Andreopoulos B."/>
            <person name="Lu D."/>
            <person name="Skrede I."/>
            <person name="Drula E."/>
            <person name="Henrissat B."/>
            <person name="Morin E."/>
            <person name="Kohler A."/>
            <person name="Barry K."/>
            <person name="LaButti K."/>
            <person name="Morin E."/>
            <person name="Salamov A."/>
            <person name="Lipzen A."/>
            <person name="Mereny Z."/>
            <person name="Hegedus B."/>
            <person name="Baldrian P."/>
            <person name="Stursova M."/>
            <person name="Weitz H."/>
            <person name="Taylor A."/>
            <person name="Grigoriev I.V."/>
            <person name="Nagy L.G."/>
            <person name="Martin F."/>
            <person name="Kauserud H."/>
        </authorList>
    </citation>
    <scope>NUCLEOTIDE SEQUENCE</scope>
    <source>
        <strain evidence="3">CBHHK067</strain>
    </source>
</reference>
<dbReference type="InterPro" id="IPR046528">
    <property type="entry name" value="DUF6593"/>
</dbReference>
<accession>A0AAD7CWQ7</accession>
<feature type="compositionally biased region" description="Low complexity" evidence="1">
    <location>
        <begin position="17"/>
        <end position="27"/>
    </location>
</feature>
<comment type="caution">
    <text evidence="3">The sequence shown here is derived from an EMBL/GenBank/DDBJ whole genome shotgun (WGS) entry which is preliminary data.</text>
</comment>
<gene>
    <name evidence="3" type="ORF">B0H17DRAFT_1251948</name>
</gene>
<proteinExistence type="predicted"/>
<feature type="region of interest" description="Disordered" evidence="1">
    <location>
        <begin position="1"/>
        <end position="27"/>
    </location>
</feature>
<sequence length="208" mass="22855">MPPVHTHLNPFDWSGQPSARSGASAPTSSAPPLTAFYLTALRPTVLNCTVVGPRARVHYTVSTDGAMPGYTVVKRAADRKSIALVEWQAHPRVEIRGAVAKQETREWLRISRDQTYRTMTIRGAQYTWAPDNQYINLCSTGPIPRFLGRISRGDDSVFIELTPDALQLELLDTSVWSPSSCNVATTSTDLAIRTSVMPAFNLPLDATN</sequence>
<dbReference type="Proteomes" id="UP001221757">
    <property type="component" value="Unassembled WGS sequence"/>
</dbReference>
<evidence type="ECO:0000256" key="1">
    <source>
        <dbReference type="SAM" id="MobiDB-lite"/>
    </source>
</evidence>
<name>A0AAD7CWQ7_MYCRO</name>
<organism evidence="3 4">
    <name type="scientific">Mycena rosella</name>
    <name type="common">Pink bonnet</name>
    <name type="synonym">Agaricus rosellus</name>
    <dbReference type="NCBI Taxonomy" id="1033263"/>
    <lineage>
        <taxon>Eukaryota</taxon>
        <taxon>Fungi</taxon>
        <taxon>Dikarya</taxon>
        <taxon>Basidiomycota</taxon>
        <taxon>Agaricomycotina</taxon>
        <taxon>Agaricomycetes</taxon>
        <taxon>Agaricomycetidae</taxon>
        <taxon>Agaricales</taxon>
        <taxon>Marasmiineae</taxon>
        <taxon>Mycenaceae</taxon>
        <taxon>Mycena</taxon>
    </lineage>
</organism>
<dbReference type="EMBL" id="JARKIE010000205">
    <property type="protein sequence ID" value="KAJ7667154.1"/>
    <property type="molecule type" value="Genomic_DNA"/>
</dbReference>
<dbReference type="Pfam" id="PF20236">
    <property type="entry name" value="DUF6593"/>
    <property type="match status" value="1"/>
</dbReference>
<protein>
    <recommendedName>
        <fullName evidence="2">DUF6593 domain-containing protein</fullName>
    </recommendedName>
</protein>
<dbReference type="AlphaFoldDB" id="A0AAD7CWQ7"/>
<feature type="domain" description="DUF6593" evidence="2">
    <location>
        <begin position="45"/>
        <end position="173"/>
    </location>
</feature>
<evidence type="ECO:0000313" key="4">
    <source>
        <dbReference type="Proteomes" id="UP001221757"/>
    </source>
</evidence>
<evidence type="ECO:0000313" key="3">
    <source>
        <dbReference type="EMBL" id="KAJ7667154.1"/>
    </source>
</evidence>
<evidence type="ECO:0000259" key="2">
    <source>
        <dbReference type="Pfam" id="PF20236"/>
    </source>
</evidence>
<keyword evidence="4" id="KW-1185">Reference proteome</keyword>